<evidence type="ECO:0000313" key="2">
    <source>
        <dbReference type="EMBL" id="MFD2112328.1"/>
    </source>
</evidence>
<dbReference type="SUPFAM" id="SSF50341">
    <property type="entry name" value="CheW-like"/>
    <property type="match status" value="1"/>
</dbReference>
<reference evidence="3" key="1">
    <citation type="journal article" date="2019" name="Int. J. Syst. Evol. Microbiol.">
        <title>The Global Catalogue of Microorganisms (GCM) 10K type strain sequencing project: providing services to taxonomists for standard genome sequencing and annotation.</title>
        <authorList>
            <consortium name="The Broad Institute Genomics Platform"/>
            <consortium name="The Broad Institute Genome Sequencing Center for Infectious Disease"/>
            <person name="Wu L."/>
            <person name="Ma J."/>
        </authorList>
    </citation>
    <scope>NUCLEOTIDE SEQUENCE [LARGE SCALE GENOMIC DNA]</scope>
    <source>
        <strain evidence="3">KACC 12597</strain>
    </source>
</reference>
<organism evidence="2 3">
    <name type="scientific">Thiorhodococcus fuscus</name>
    <dbReference type="NCBI Taxonomy" id="527200"/>
    <lineage>
        <taxon>Bacteria</taxon>
        <taxon>Pseudomonadati</taxon>
        <taxon>Pseudomonadota</taxon>
        <taxon>Gammaproteobacteria</taxon>
        <taxon>Chromatiales</taxon>
        <taxon>Chromatiaceae</taxon>
        <taxon>Thiorhodococcus</taxon>
    </lineage>
</organism>
<proteinExistence type="predicted"/>
<dbReference type="Gene3D" id="2.30.30.40">
    <property type="entry name" value="SH3 Domains"/>
    <property type="match status" value="1"/>
</dbReference>
<keyword evidence="3" id="KW-1185">Reference proteome</keyword>
<dbReference type="EMBL" id="JBHUHX010000024">
    <property type="protein sequence ID" value="MFD2112328.1"/>
    <property type="molecule type" value="Genomic_DNA"/>
</dbReference>
<dbReference type="PROSITE" id="PS50851">
    <property type="entry name" value="CHEW"/>
    <property type="match status" value="1"/>
</dbReference>
<dbReference type="Pfam" id="PF01584">
    <property type="entry name" value="CheW"/>
    <property type="match status" value="1"/>
</dbReference>
<dbReference type="PANTHER" id="PTHR22617">
    <property type="entry name" value="CHEMOTAXIS SENSOR HISTIDINE KINASE-RELATED"/>
    <property type="match status" value="1"/>
</dbReference>
<sequence>MTRETSTESGQEKAQYLIFNLRGEPFAIPLLGVKEIIEYGSVTPIPGMPEFIRGVINLRGRVVPVIDLAARFGEPSTVIGERTCVVIVELHEEAGVQDMGIVVDGVNAVSDIPASDLEPPPRFGAKIRVDFIQGMWKSQDRFVIVLDQARVLSIQEINKLAAMIEDTPPS</sequence>
<dbReference type="SMART" id="SM00260">
    <property type="entry name" value="CheW"/>
    <property type="match status" value="1"/>
</dbReference>
<dbReference type="Gene3D" id="2.40.50.180">
    <property type="entry name" value="CheA-289, Domain 4"/>
    <property type="match status" value="1"/>
</dbReference>
<dbReference type="RefSeq" id="WP_386026514.1">
    <property type="nucleotide sequence ID" value="NZ_JBHUHX010000024.1"/>
</dbReference>
<dbReference type="InterPro" id="IPR036061">
    <property type="entry name" value="CheW-like_dom_sf"/>
</dbReference>
<dbReference type="Proteomes" id="UP001597337">
    <property type="component" value="Unassembled WGS sequence"/>
</dbReference>
<evidence type="ECO:0000259" key="1">
    <source>
        <dbReference type="PROSITE" id="PS50851"/>
    </source>
</evidence>
<comment type="caution">
    <text evidence="2">The sequence shown here is derived from an EMBL/GenBank/DDBJ whole genome shotgun (WGS) entry which is preliminary data.</text>
</comment>
<dbReference type="InterPro" id="IPR002545">
    <property type="entry name" value="CheW-lke_dom"/>
</dbReference>
<accession>A0ABW4YB84</accession>
<dbReference type="PANTHER" id="PTHR22617:SF41">
    <property type="entry name" value="CHEMOTAXIS SIGNAL TRANSDUCTION SYSTEM ADAPTOR PROTEIN CHEW"/>
    <property type="match status" value="1"/>
</dbReference>
<feature type="domain" description="CheW-like" evidence="1">
    <location>
        <begin position="13"/>
        <end position="157"/>
    </location>
</feature>
<protein>
    <submittedName>
        <fullName evidence="2">Chemotaxis protein CheW</fullName>
    </submittedName>
</protein>
<gene>
    <name evidence="2" type="ORF">ACFSJC_10800</name>
</gene>
<name>A0ABW4YB84_9GAMM</name>
<dbReference type="InterPro" id="IPR039315">
    <property type="entry name" value="CheW"/>
</dbReference>
<evidence type="ECO:0000313" key="3">
    <source>
        <dbReference type="Proteomes" id="UP001597337"/>
    </source>
</evidence>